<dbReference type="PANTHER" id="PTHR31032">
    <property type="entry name" value="PGR5-LIKE PROTEIN 1B, CHLOROPLASTIC"/>
    <property type="match status" value="1"/>
</dbReference>
<evidence type="ECO:0000313" key="3">
    <source>
        <dbReference type="Proteomes" id="UP001634393"/>
    </source>
</evidence>
<dbReference type="AlphaFoldDB" id="A0ABD3SWV6"/>
<keyword evidence="1" id="KW-0472">Membrane</keyword>
<gene>
    <name evidence="2" type="ORF">ACJIZ3_017918</name>
</gene>
<dbReference type="EMBL" id="JBJXBP010000005">
    <property type="protein sequence ID" value="KAL3829116.1"/>
    <property type="molecule type" value="Genomic_DNA"/>
</dbReference>
<comment type="caution">
    <text evidence="2">The sequence shown here is derived from an EMBL/GenBank/DDBJ whole genome shotgun (WGS) entry which is preliminary data.</text>
</comment>
<protein>
    <submittedName>
        <fullName evidence="2">Uncharacterized protein</fullName>
    </submittedName>
</protein>
<keyword evidence="3" id="KW-1185">Reference proteome</keyword>
<evidence type="ECO:0000313" key="2">
    <source>
        <dbReference type="EMBL" id="KAL3829116.1"/>
    </source>
</evidence>
<feature type="transmembrane region" description="Helical" evidence="1">
    <location>
        <begin position="219"/>
        <end position="242"/>
    </location>
</feature>
<feature type="transmembrane region" description="Helical" evidence="1">
    <location>
        <begin position="172"/>
        <end position="199"/>
    </location>
</feature>
<dbReference type="PANTHER" id="PTHR31032:SF2">
    <property type="entry name" value="PGR5-LIKE A PROTEIN"/>
    <property type="match status" value="1"/>
</dbReference>
<dbReference type="InterPro" id="IPR039987">
    <property type="entry name" value="PGRL1"/>
</dbReference>
<evidence type="ECO:0000256" key="1">
    <source>
        <dbReference type="SAM" id="Phobius"/>
    </source>
</evidence>
<sequence>MAGTSSPVAPHVIGTTIIELSRTRSRTGAPLCVRISASSYGTAASAHGGNHHRLEGPSCIFVGPVETASQETLEALYRQAREAYYSGEPLIVDDMFDRVEYPRCSLRRQSTYADAQSIIVAHGSVRYTRGYGWRNHRLGLRCGVGGGGGEPAEVLGRRIMGAALGKEDPSQVFALASVWLLILGFGSLACSVPVIYTIIQAYQDAFDSGIWYTNQASRLEFLATLNGMLFMLVGSMIGYPIASASVGALKGLWKNDLVALKGVCPNCGEEVFAFVRSDRPNHSPHRVECHVCESSLEFRTKVEKSISRPGRRWVHGRIYLIRSTGRRQRWT</sequence>
<reference evidence="2 3" key="1">
    <citation type="submission" date="2024-12" db="EMBL/GenBank/DDBJ databases">
        <title>The unique morphological basis and parallel evolutionary history of personate flowers in Penstemon.</title>
        <authorList>
            <person name="Depatie T.H."/>
            <person name="Wessinger C.A."/>
        </authorList>
    </citation>
    <scope>NUCLEOTIDE SEQUENCE [LARGE SCALE GENOMIC DNA]</scope>
    <source>
        <strain evidence="2">WTNN_2</strain>
        <tissue evidence="2">Leaf</tissue>
    </source>
</reference>
<proteinExistence type="predicted"/>
<name>A0ABD3SWV6_9LAMI</name>
<organism evidence="2 3">
    <name type="scientific">Penstemon smallii</name>
    <dbReference type="NCBI Taxonomy" id="265156"/>
    <lineage>
        <taxon>Eukaryota</taxon>
        <taxon>Viridiplantae</taxon>
        <taxon>Streptophyta</taxon>
        <taxon>Embryophyta</taxon>
        <taxon>Tracheophyta</taxon>
        <taxon>Spermatophyta</taxon>
        <taxon>Magnoliopsida</taxon>
        <taxon>eudicotyledons</taxon>
        <taxon>Gunneridae</taxon>
        <taxon>Pentapetalae</taxon>
        <taxon>asterids</taxon>
        <taxon>lamiids</taxon>
        <taxon>Lamiales</taxon>
        <taxon>Plantaginaceae</taxon>
        <taxon>Cheloneae</taxon>
        <taxon>Penstemon</taxon>
    </lineage>
</organism>
<keyword evidence="1" id="KW-0812">Transmembrane</keyword>
<dbReference type="Proteomes" id="UP001634393">
    <property type="component" value="Unassembled WGS sequence"/>
</dbReference>
<keyword evidence="1" id="KW-1133">Transmembrane helix</keyword>
<accession>A0ABD3SWV6</accession>